<keyword evidence="5 13" id="KW-0418">Kinase</keyword>
<evidence type="ECO:0000256" key="4">
    <source>
        <dbReference type="ARBA" id="ARBA00022741"/>
    </source>
</evidence>
<dbReference type="SMART" id="SM00220">
    <property type="entry name" value="S_TKc"/>
    <property type="match status" value="1"/>
</dbReference>
<evidence type="ECO:0000256" key="8">
    <source>
        <dbReference type="ARBA" id="ARBA00048679"/>
    </source>
</evidence>
<keyword evidence="6 10" id="KW-0067">ATP-binding</keyword>
<gene>
    <name evidence="13" type="ORF">TVAG_229590</name>
</gene>
<dbReference type="InterPro" id="IPR008271">
    <property type="entry name" value="Ser/Thr_kinase_AS"/>
</dbReference>
<evidence type="ECO:0000256" key="1">
    <source>
        <dbReference type="ARBA" id="ARBA00012513"/>
    </source>
</evidence>
<dbReference type="SMR" id="A2G0N4"/>
<keyword evidence="3" id="KW-0808">Transferase</keyword>
<dbReference type="Pfam" id="PF00069">
    <property type="entry name" value="Pkinase"/>
    <property type="match status" value="1"/>
</dbReference>
<evidence type="ECO:0000256" key="2">
    <source>
        <dbReference type="ARBA" id="ARBA00022527"/>
    </source>
</evidence>
<dbReference type="OMA" id="DLESHIT"/>
<evidence type="ECO:0000256" key="9">
    <source>
        <dbReference type="PIRSR" id="PIRSR630616-1"/>
    </source>
</evidence>
<dbReference type="AlphaFoldDB" id="A2G0N4"/>
<feature type="domain" description="Protein kinase" evidence="12">
    <location>
        <begin position="9"/>
        <end position="263"/>
    </location>
</feature>
<name>A2G0N4_TRIV3</name>
<dbReference type="PANTHER" id="PTHR24350">
    <property type="entry name" value="SERINE/THREONINE-PROTEIN KINASE IAL-RELATED"/>
    <property type="match status" value="1"/>
</dbReference>
<proteinExistence type="predicted"/>
<dbReference type="KEGG" id="tva:4746960"/>
<feature type="cross-link" description="Glycyl lysine isopeptide (Lys-Gly) (interchain with G-Cter in SUMO2)" evidence="11">
    <location>
        <position position="136"/>
    </location>
</feature>
<dbReference type="PROSITE" id="PS50011">
    <property type="entry name" value="PROTEIN_KINASE_DOM"/>
    <property type="match status" value="1"/>
</dbReference>
<dbReference type="InParanoid" id="A2G0N4"/>
<dbReference type="CDD" id="cd14003">
    <property type="entry name" value="STKc_AMPK-like"/>
    <property type="match status" value="1"/>
</dbReference>
<dbReference type="OrthoDB" id="193931at2759"/>
<feature type="binding site" evidence="10">
    <location>
        <begin position="138"/>
        <end position="139"/>
    </location>
    <ligand>
        <name>ATP</name>
        <dbReference type="ChEBI" id="CHEBI:30616"/>
    </ligand>
</feature>
<feature type="binding site" evidence="10">
    <location>
        <position position="152"/>
    </location>
    <ligand>
        <name>ATP</name>
        <dbReference type="ChEBI" id="CHEBI:30616"/>
    </ligand>
</feature>
<dbReference type="GO" id="GO:0004674">
    <property type="term" value="F:protein serine/threonine kinase activity"/>
    <property type="evidence" value="ECO:0000318"/>
    <property type="project" value="GO_Central"/>
</dbReference>
<dbReference type="Gene3D" id="1.10.510.10">
    <property type="entry name" value="Transferase(Phosphotransferase) domain 1"/>
    <property type="match status" value="1"/>
</dbReference>
<dbReference type="InterPro" id="IPR030616">
    <property type="entry name" value="Aur-like"/>
</dbReference>
<evidence type="ECO:0000256" key="10">
    <source>
        <dbReference type="PIRSR" id="PIRSR630616-2"/>
    </source>
</evidence>
<organism evidence="13 14">
    <name type="scientific">Trichomonas vaginalis (strain ATCC PRA-98 / G3)</name>
    <dbReference type="NCBI Taxonomy" id="412133"/>
    <lineage>
        <taxon>Eukaryota</taxon>
        <taxon>Metamonada</taxon>
        <taxon>Parabasalia</taxon>
        <taxon>Trichomonadida</taxon>
        <taxon>Trichomonadidae</taxon>
        <taxon>Trichomonas</taxon>
    </lineage>
</organism>
<dbReference type="InterPro" id="IPR000719">
    <property type="entry name" value="Prot_kinase_dom"/>
</dbReference>
<evidence type="ECO:0000256" key="5">
    <source>
        <dbReference type="ARBA" id="ARBA00022777"/>
    </source>
</evidence>
<feature type="binding site" evidence="10">
    <location>
        <position position="38"/>
    </location>
    <ligand>
        <name>ATP</name>
        <dbReference type="ChEBI" id="CHEBI:30616"/>
    </ligand>
</feature>
<evidence type="ECO:0000256" key="3">
    <source>
        <dbReference type="ARBA" id="ARBA00022679"/>
    </source>
</evidence>
<dbReference type="GO" id="GO:0005524">
    <property type="term" value="F:ATP binding"/>
    <property type="evidence" value="ECO:0007669"/>
    <property type="project" value="UniProtKB-KW"/>
</dbReference>
<evidence type="ECO:0000256" key="11">
    <source>
        <dbReference type="PIRSR" id="PIRSR630616-3"/>
    </source>
</evidence>
<feature type="active site" description="Proton acceptor" evidence="9">
    <location>
        <position position="134"/>
    </location>
</feature>
<dbReference type="VEuPathDB" id="TrichDB:TVAGG3_0897780"/>
<comment type="catalytic activity">
    <reaction evidence="7">
        <text>L-threonyl-[protein] + ATP = O-phospho-L-threonyl-[protein] + ADP + H(+)</text>
        <dbReference type="Rhea" id="RHEA:46608"/>
        <dbReference type="Rhea" id="RHEA-COMP:11060"/>
        <dbReference type="Rhea" id="RHEA-COMP:11605"/>
        <dbReference type="ChEBI" id="CHEBI:15378"/>
        <dbReference type="ChEBI" id="CHEBI:30013"/>
        <dbReference type="ChEBI" id="CHEBI:30616"/>
        <dbReference type="ChEBI" id="CHEBI:61977"/>
        <dbReference type="ChEBI" id="CHEBI:456216"/>
        <dbReference type="EC" id="2.7.11.1"/>
    </reaction>
</comment>
<evidence type="ECO:0000259" key="12">
    <source>
        <dbReference type="PROSITE" id="PS50011"/>
    </source>
</evidence>
<keyword evidence="14" id="KW-1185">Reference proteome</keyword>
<evidence type="ECO:0000256" key="7">
    <source>
        <dbReference type="ARBA" id="ARBA00047899"/>
    </source>
</evidence>
<accession>A2G0N4</accession>
<dbReference type="STRING" id="5722.A2G0N4"/>
<dbReference type="eggNOG" id="KOG0583">
    <property type="taxonomic scope" value="Eukaryota"/>
</dbReference>
<dbReference type="EMBL" id="DS114214">
    <property type="protein sequence ID" value="EAX89291.1"/>
    <property type="molecule type" value="Genomic_DNA"/>
</dbReference>
<evidence type="ECO:0000313" key="13">
    <source>
        <dbReference type="EMBL" id="EAX89291.1"/>
    </source>
</evidence>
<dbReference type="FunCoup" id="A2G0N4">
    <property type="interactions" value="360"/>
</dbReference>
<dbReference type="RefSeq" id="XP_001302221.1">
    <property type="nucleotide sequence ID" value="XM_001302220.1"/>
</dbReference>
<dbReference type="EC" id="2.7.11.1" evidence="1"/>
<dbReference type="VEuPathDB" id="TrichDB:TVAG_229590"/>
<dbReference type="InterPro" id="IPR011009">
    <property type="entry name" value="Kinase-like_dom_sf"/>
</dbReference>
<evidence type="ECO:0000313" key="14">
    <source>
        <dbReference type="Proteomes" id="UP000001542"/>
    </source>
</evidence>
<sequence>MESLPLVNYNILEGVASGAFAKVYFGQHKQTDAKVAIKKIDKRANNSDGKQLLRIQREIELMERARHPLISDLYEVIETEDYIYIIMECAPNGTLFTRLNDSGPLGEDQSSNLFAQILVVMNFLHNQCKIAHRDIKAENILFDKNQNIRIIDFGLGNTPINDSNLMNTQCGSPAYAAPEMILGHEYTFSCDIWSCGIVLYAMVCGYLPFEDSSLSRLAQKIVFKDIEYPSKLSPNCIDLLKRLLTKNPLQRITLEEAMNHPWVISNVRYIEKKLMDFKYDFELIGNLMTAMGSSIEDAQKDLESHITNQGTTLLTILKREYMNSNLGSLAMKVSFGDLRKNTSPNALPKLNVQDKIKHERRKSVHYNICTSPLYNSLKRKLPGAIVK</sequence>
<dbReference type="SUPFAM" id="SSF56112">
    <property type="entry name" value="Protein kinase-like (PK-like)"/>
    <property type="match status" value="1"/>
</dbReference>
<dbReference type="FunFam" id="1.10.510.10:FF:000592">
    <property type="entry name" value="CAMK family protein kinase"/>
    <property type="match status" value="1"/>
</dbReference>
<feature type="binding site" evidence="10">
    <location>
        <begin position="88"/>
        <end position="90"/>
    </location>
    <ligand>
        <name>ATP</name>
        <dbReference type="ChEBI" id="CHEBI:30616"/>
    </ligand>
</feature>
<protein>
    <recommendedName>
        <fullName evidence="1">non-specific serine/threonine protein kinase</fullName>
        <ecNumber evidence="1">2.7.11.1</ecNumber>
    </recommendedName>
</protein>
<keyword evidence="2" id="KW-0723">Serine/threonine-protein kinase</keyword>
<comment type="catalytic activity">
    <reaction evidence="8">
        <text>L-seryl-[protein] + ATP = O-phospho-L-seryl-[protein] + ADP + H(+)</text>
        <dbReference type="Rhea" id="RHEA:17989"/>
        <dbReference type="Rhea" id="RHEA-COMP:9863"/>
        <dbReference type="Rhea" id="RHEA-COMP:11604"/>
        <dbReference type="ChEBI" id="CHEBI:15378"/>
        <dbReference type="ChEBI" id="CHEBI:29999"/>
        <dbReference type="ChEBI" id="CHEBI:30616"/>
        <dbReference type="ChEBI" id="CHEBI:83421"/>
        <dbReference type="ChEBI" id="CHEBI:456216"/>
        <dbReference type="EC" id="2.7.11.1"/>
    </reaction>
</comment>
<dbReference type="Proteomes" id="UP000001542">
    <property type="component" value="Unassembled WGS sequence"/>
</dbReference>
<reference evidence="13" key="2">
    <citation type="journal article" date="2007" name="Science">
        <title>Draft genome sequence of the sexually transmitted pathogen Trichomonas vaginalis.</title>
        <authorList>
            <person name="Carlton J.M."/>
            <person name="Hirt R.P."/>
            <person name="Silva J.C."/>
            <person name="Delcher A.L."/>
            <person name="Schatz M."/>
            <person name="Zhao Q."/>
            <person name="Wortman J.R."/>
            <person name="Bidwell S.L."/>
            <person name="Alsmark U.C.M."/>
            <person name="Besteiro S."/>
            <person name="Sicheritz-Ponten T."/>
            <person name="Noel C.J."/>
            <person name="Dacks J.B."/>
            <person name="Foster P.G."/>
            <person name="Simillion C."/>
            <person name="Van de Peer Y."/>
            <person name="Miranda-Saavedra D."/>
            <person name="Barton G.J."/>
            <person name="Westrop G.D."/>
            <person name="Mueller S."/>
            <person name="Dessi D."/>
            <person name="Fiori P.L."/>
            <person name="Ren Q."/>
            <person name="Paulsen I."/>
            <person name="Zhang H."/>
            <person name="Bastida-Corcuera F.D."/>
            <person name="Simoes-Barbosa A."/>
            <person name="Brown M.T."/>
            <person name="Hayes R.D."/>
            <person name="Mukherjee M."/>
            <person name="Okumura C.Y."/>
            <person name="Schneider R."/>
            <person name="Smith A.J."/>
            <person name="Vanacova S."/>
            <person name="Villalvazo M."/>
            <person name="Haas B.J."/>
            <person name="Pertea M."/>
            <person name="Feldblyum T.V."/>
            <person name="Utterback T.R."/>
            <person name="Shu C.L."/>
            <person name="Osoegawa K."/>
            <person name="de Jong P.J."/>
            <person name="Hrdy I."/>
            <person name="Horvathova L."/>
            <person name="Zubacova Z."/>
            <person name="Dolezal P."/>
            <person name="Malik S.B."/>
            <person name="Logsdon J.M. Jr."/>
            <person name="Henze K."/>
            <person name="Gupta A."/>
            <person name="Wang C.C."/>
            <person name="Dunne R.L."/>
            <person name="Upcroft J.A."/>
            <person name="Upcroft P."/>
            <person name="White O."/>
            <person name="Salzberg S.L."/>
            <person name="Tang P."/>
            <person name="Chiu C.-H."/>
            <person name="Lee Y.-S."/>
            <person name="Embley T.M."/>
            <person name="Coombs G.H."/>
            <person name="Mottram J.C."/>
            <person name="Tachezy J."/>
            <person name="Fraser-Liggett C.M."/>
            <person name="Johnson P.J."/>
        </authorList>
    </citation>
    <scope>NUCLEOTIDE SEQUENCE [LARGE SCALE GENOMIC DNA]</scope>
    <source>
        <strain evidence="13">G3</strain>
    </source>
</reference>
<dbReference type="PROSITE" id="PS00108">
    <property type="entry name" value="PROTEIN_KINASE_ST"/>
    <property type="match status" value="1"/>
</dbReference>
<reference evidence="13" key="1">
    <citation type="submission" date="2006-10" db="EMBL/GenBank/DDBJ databases">
        <authorList>
            <person name="Amadeo P."/>
            <person name="Zhao Q."/>
            <person name="Wortman J."/>
            <person name="Fraser-Liggett C."/>
            <person name="Carlton J."/>
        </authorList>
    </citation>
    <scope>NUCLEOTIDE SEQUENCE</scope>
    <source>
        <strain evidence="13">G3</strain>
    </source>
</reference>
<evidence type="ECO:0000256" key="6">
    <source>
        <dbReference type="ARBA" id="ARBA00022840"/>
    </source>
</evidence>
<keyword evidence="4 10" id="KW-0547">Nucleotide-binding</keyword>